<evidence type="ECO:0000313" key="2">
    <source>
        <dbReference type="EMBL" id="QLH78642.1"/>
    </source>
</evidence>
<dbReference type="KEGG" id="hrr:HZS55_15690"/>
<proteinExistence type="predicted"/>
<dbReference type="GeneID" id="56079335"/>
<dbReference type="Proteomes" id="UP000509667">
    <property type="component" value="Chromosome"/>
</dbReference>
<name>A0A7D5P6M2_9EURY</name>
<dbReference type="EMBL" id="CP058910">
    <property type="protein sequence ID" value="QLH78642.1"/>
    <property type="molecule type" value="Genomic_DNA"/>
</dbReference>
<dbReference type="RefSeq" id="WP_179908521.1">
    <property type="nucleotide sequence ID" value="NZ_CP058910.1"/>
</dbReference>
<reference evidence="2 3" key="1">
    <citation type="submission" date="2020-07" db="EMBL/GenBank/DDBJ databases">
        <title>Halosimplex pelagicum sp. nov. and Halosimplex rubrum sp. nov., isolated from salted brown alga Laminaria, and emended description of the genus Halosimplex.</title>
        <authorList>
            <person name="Cui H."/>
        </authorList>
    </citation>
    <scope>NUCLEOTIDE SEQUENCE [LARGE SCALE GENOMIC DNA]</scope>
    <source>
        <strain evidence="2 3">R27</strain>
    </source>
</reference>
<gene>
    <name evidence="2" type="ORF">HZS55_15690</name>
</gene>
<sequence>MIAGTLVQLEEPIDVRLDSTFADDGSLPALEVSTTQDSFDGRPVQAGTVAGTVMTNTEDVFVSHGPDDDDHRIVTEPSEATTPVATDWVADVTGTGLIAIESVQGPGKYDFPLDLFAARTGRTPERLEIDVEKLHMSWTDAGTLGDVWMRGADGGDGATIDYHQQASADEPATIGFGFTRPWNNTVMEGVVYESGYVAVYNEDMPSAFVRFVEEELLAFTDVADGTADQATLGESSDPECDRCGRETDTVDDSGYCMVCRDKVDEEGGSEDGYANLDTVTEADGGAADGE</sequence>
<keyword evidence="3" id="KW-1185">Reference proteome</keyword>
<evidence type="ECO:0000313" key="3">
    <source>
        <dbReference type="Proteomes" id="UP000509667"/>
    </source>
</evidence>
<evidence type="ECO:0000256" key="1">
    <source>
        <dbReference type="SAM" id="MobiDB-lite"/>
    </source>
</evidence>
<feature type="region of interest" description="Disordered" evidence="1">
    <location>
        <begin position="267"/>
        <end position="290"/>
    </location>
</feature>
<protein>
    <submittedName>
        <fullName evidence="2">Uncharacterized protein</fullName>
    </submittedName>
</protein>
<dbReference type="AlphaFoldDB" id="A0A7D5P6M2"/>
<organism evidence="2 3">
    <name type="scientific">Halosimplex rubrum</name>
    <dbReference type="NCBI Taxonomy" id="869889"/>
    <lineage>
        <taxon>Archaea</taxon>
        <taxon>Methanobacteriati</taxon>
        <taxon>Methanobacteriota</taxon>
        <taxon>Stenosarchaea group</taxon>
        <taxon>Halobacteria</taxon>
        <taxon>Halobacteriales</taxon>
        <taxon>Haloarculaceae</taxon>
        <taxon>Halosimplex</taxon>
    </lineage>
</organism>
<accession>A0A7D5P6M2</accession>
<dbReference type="OrthoDB" id="324768at2157"/>